<dbReference type="EMBL" id="QHLQ01000006">
    <property type="protein sequence ID" value="NIZ60912.1"/>
    <property type="molecule type" value="Genomic_DNA"/>
</dbReference>
<keyword evidence="3" id="KW-1185">Reference proteome</keyword>
<evidence type="ECO:0000256" key="1">
    <source>
        <dbReference type="SAM" id="Phobius"/>
    </source>
</evidence>
<dbReference type="RefSeq" id="WP_167683493.1">
    <property type="nucleotide sequence ID" value="NZ_QHLQ01000006.1"/>
</dbReference>
<dbReference type="InterPro" id="IPR008620">
    <property type="entry name" value="FixH"/>
</dbReference>
<name>A0ABX0W8G1_9RHOB</name>
<keyword evidence="1" id="KW-0472">Membrane</keyword>
<accession>A0ABX0W8G1</accession>
<reference evidence="2 3" key="1">
    <citation type="submission" date="2018-05" db="EMBL/GenBank/DDBJ databases">
        <authorList>
            <person name="Zhang Y.-J."/>
        </authorList>
    </citation>
    <scope>NUCLEOTIDE SEQUENCE [LARGE SCALE GENOMIC DNA]</scope>
    <source>
        <strain evidence="2 3">CY04</strain>
    </source>
</reference>
<keyword evidence="1" id="KW-0812">Transmembrane</keyword>
<evidence type="ECO:0000313" key="2">
    <source>
        <dbReference type="EMBL" id="NIZ60912.1"/>
    </source>
</evidence>
<dbReference type="InterPro" id="IPR018037">
    <property type="entry name" value="FixH_proteobacterial"/>
</dbReference>
<evidence type="ECO:0000313" key="3">
    <source>
        <dbReference type="Proteomes" id="UP001429564"/>
    </source>
</evidence>
<dbReference type="PIRSF" id="PIRSF011386">
    <property type="entry name" value="FixH"/>
    <property type="match status" value="1"/>
</dbReference>
<gene>
    <name evidence="2" type="ORF">DL239_07985</name>
</gene>
<proteinExistence type="predicted"/>
<sequence length="156" mass="16898">MTSEKPQREFTGRHALMVFGGAFAVIIGVNITLAVNAVKTFPGLEVKNSYVASQEFDSRRSAQTALGWSVYASASDDQVKLEITDADGNPVEVVKLTATLGRATHVQDDQNPDFKFDGKAYVAPAQLGAGNWNIRMVARAKNGTEFSQRVILHVKG</sequence>
<feature type="transmembrane region" description="Helical" evidence="1">
    <location>
        <begin position="15"/>
        <end position="38"/>
    </location>
</feature>
<dbReference type="Proteomes" id="UP001429564">
    <property type="component" value="Unassembled WGS sequence"/>
</dbReference>
<comment type="caution">
    <text evidence="2">The sequence shown here is derived from an EMBL/GenBank/DDBJ whole genome shotgun (WGS) entry which is preliminary data.</text>
</comment>
<organism evidence="2 3">
    <name type="scientific">Parasedimentitalea denitrificans</name>
    <dbReference type="NCBI Taxonomy" id="2211118"/>
    <lineage>
        <taxon>Bacteria</taxon>
        <taxon>Pseudomonadati</taxon>
        <taxon>Pseudomonadota</taxon>
        <taxon>Alphaproteobacteria</taxon>
        <taxon>Rhodobacterales</taxon>
        <taxon>Paracoccaceae</taxon>
        <taxon>Parasedimentitalea</taxon>
    </lineage>
</organism>
<dbReference type="Pfam" id="PF05751">
    <property type="entry name" value="FixH"/>
    <property type="match status" value="1"/>
</dbReference>
<protein>
    <submittedName>
        <fullName evidence="2">Nitrogen fixation protein FixH</fullName>
    </submittedName>
</protein>
<keyword evidence="1" id="KW-1133">Transmembrane helix</keyword>